<reference evidence="2 3" key="1">
    <citation type="submission" date="2018-06" db="EMBL/GenBank/DDBJ databases">
        <title>Genomic Encyclopedia of Archaeal and Bacterial Type Strains, Phase II (KMG-II): from individual species to whole genera.</title>
        <authorList>
            <person name="Goeker M."/>
        </authorList>
    </citation>
    <scope>NUCLEOTIDE SEQUENCE [LARGE SCALE GENOMIC DNA]</scope>
    <source>
        <strain evidence="2 3">ATCC BAA-1881</strain>
    </source>
</reference>
<evidence type="ECO:0000313" key="2">
    <source>
        <dbReference type="EMBL" id="PZW18159.1"/>
    </source>
</evidence>
<gene>
    <name evidence="2" type="ORF">EI42_06327</name>
</gene>
<sequence>MRGVVVWSVSPTCRLCGVVEFASALVLWCGTGFPNTAPLQQVPPKRKAGSVCQGLLGMPKIGTKPEQVPVREMQQVRVWGKEGGCCILWGSVREGMCFSLRERDQEAVEAELASSGEQGGANADDEEETSSQVAVVRDGGALFILLRGKFASAWHEMRGCWLSLSRGGDGQKALPDAGAWKQEHRGGWDGTGSEGGGLRRRKSGTWVRLLVQ</sequence>
<comment type="caution">
    <text evidence="2">The sequence shown here is derived from an EMBL/GenBank/DDBJ whole genome shotgun (WGS) entry which is preliminary data.</text>
</comment>
<feature type="region of interest" description="Disordered" evidence="1">
    <location>
        <begin position="109"/>
        <end position="131"/>
    </location>
</feature>
<organism evidence="2 3">
    <name type="scientific">Thermosporothrix hazakensis</name>
    <dbReference type="NCBI Taxonomy" id="644383"/>
    <lineage>
        <taxon>Bacteria</taxon>
        <taxon>Bacillati</taxon>
        <taxon>Chloroflexota</taxon>
        <taxon>Ktedonobacteria</taxon>
        <taxon>Ktedonobacterales</taxon>
        <taxon>Thermosporotrichaceae</taxon>
        <taxon>Thermosporothrix</taxon>
    </lineage>
</organism>
<dbReference type="EMBL" id="QKUF01000059">
    <property type="protein sequence ID" value="PZW18159.1"/>
    <property type="molecule type" value="Genomic_DNA"/>
</dbReference>
<name>A0A326TRI4_THEHA</name>
<dbReference type="AlphaFoldDB" id="A0A326TRI4"/>
<evidence type="ECO:0000256" key="1">
    <source>
        <dbReference type="SAM" id="MobiDB-lite"/>
    </source>
</evidence>
<keyword evidence="3" id="KW-1185">Reference proteome</keyword>
<accession>A0A326TRI4</accession>
<protein>
    <submittedName>
        <fullName evidence="2">Uncharacterized protein</fullName>
    </submittedName>
</protein>
<dbReference type="Proteomes" id="UP000248806">
    <property type="component" value="Unassembled WGS sequence"/>
</dbReference>
<feature type="region of interest" description="Disordered" evidence="1">
    <location>
        <begin position="173"/>
        <end position="200"/>
    </location>
</feature>
<evidence type="ECO:0000313" key="3">
    <source>
        <dbReference type="Proteomes" id="UP000248806"/>
    </source>
</evidence>
<proteinExistence type="predicted"/>